<keyword evidence="4" id="KW-1185">Reference proteome</keyword>
<dbReference type="Proteomes" id="UP000236162">
    <property type="component" value="Unassembled WGS sequence"/>
</dbReference>
<gene>
    <name evidence="2" type="ORF">LP667_07270</name>
    <name evidence="3" type="ORF">LPPLD21_00278</name>
</gene>
<evidence type="ECO:0000256" key="1">
    <source>
        <dbReference type="HAMAP-Rule" id="MF_01575"/>
    </source>
</evidence>
<dbReference type="SUPFAM" id="SSF102405">
    <property type="entry name" value="MCP/YpsA-like"/>
    <property type="match status" value="1"/>
</dbReference>
<evidence type="ECO:0000313" key="2">
    <source>
        <dbReference type="EMBL" id="AYJ38625.1"/>
    </source>
</evidence>
<dbReference type="KEGG" id="lpx:ASU28_07295"/>
<dbReference type="InterPro" id="IPR010697">
    <property type="entry name" value="YspA"/>
</dbReference>
<dbReference type="AlphaFoldDB" id="A0A098R439"/>
<accession>A0A098R439</accession>
<name>A0A098R439_9LACO</name>
<reference evidence="2 5" key="2">
    <citation type="submission" date="2018-10" db="EMBL/GenBank/DDBJ databases">
        <title>Genome seuquencing of Lactobacillus species.</title>
        <authorList>
            <person name="Baek C."/>
            <person name="Yi H."/>
        </authorList>
    </citation>
    <scope>NUCLEOTIDE SEQUENCE [LARGE SCALE GENOMIC DNA]</scope>
    <source>
        <strain evidence="2 5">DSM 10667</strain>
    </source>
</reference>
<dbReference type="EMBL" id="BDOR01000001">
    <property type="protein sequence ID" value="GBF00776.1"/>
    <property type="molecule type" value="Genomic_DNA"/>
</dbReference>
<dbReference type="PANTHER" id="PTHR38440:SF1">
    <property type="entry name" value="UPF0398 PROTEIN SPR0331"/>
    <property type="match status" value="1"/>
</dbReference>
<evidence type="ECO:0000313" key="4">
    <source>
        <dbReference type="Proteomes" id="UP000236162"/>
    </source>
</evidence>
<dbReference type="PIRSF" id="PIRSF021290">
    <property type="entry name" value="DUF1273"/>
    <property type="match status" value="1"/>
</dbReference>
<dbReference type="eggNOG" id="COG4474">
    <property type="taxonomic scope" value="Bacteria"/>
</dbReference>
<dbReference type="GeneID" id="79807325"/>
<dbReference type="NCBIfam" id="NF010181">
    <property type="entry name" value="PRK13660.1"/>
    <property type="match status" value="1"/>
</dbReference>
<reference evidence="3 4" key="1">
    <citation type="submission" date="2017-04" db="EMBL/GenBank/DDBJ databases">
        <title>In vitro and in silico characterization of Lactobacillus paraplantarum D2-1, a starter culture for soymilk fermentation.</title>
        <authorList>
            <person name="Endo A."/>
            <person name="Sasaki F."/>
            <person name="Maeno S."/>
            <person name="Kanesaki Y."/>
            <person name="Kubota E."/>
            <person name="Torres G.A."/>
            <person name="Tomita S."/>
            <person name="Nakagawa J."/>
        </authorList>
    </citation>
    <scope>NUCLEOTIDE SEQUENCE [LARGE SCALE GENOMIC DNA]</scope>
    <source>
        <strain evidence="3 4">D2-1</strain>
    </source>
</reference>
<protein>
    <recommendedName>
        <fullName evidence="1">UPF0398 protein LP667_07270</fullName>
    </recommendedName>
</protein>
<comment type="similarity">
    <text evidence="1">Belongs to the UPF0398 family.</text>
</comment>
<proteinExistence type="inferred from homology"/>
<evidence type="ECO:0000313" key="5">
    <source>
        <dbReference type="Proteomes" id="UP000277896"/>
    </source>
</evidence>
<organism evidence="2 5">
    <name type="scientific">Lactiplantibacillus paraplantarum</name>
    <dbReference type="NCBI Taxonomy" id="60520"/>
    <lineage>
        <taxon>Bacteria</taxon>
        <taxon>Bacillati</taxon>
        <taxon>Bacillota</taxon>
        <taxon>Bacilli</taxon>
        <taxon>Lactobacillales</taxon>
        <taxon>Lactobacillaceae</taxon>
        <taxon>Lactiplantibacillus</taxon>
    </lineage>
</organism>
<dbReference type="PANTHER" id="PTHR38440">
    <property type="entry name" value="UPF0398 PROTEIN YPSA"/>
    <property type="match status" value="1"/>
</dbReference>
<evidence type="ECO:0000313" key="3">
    <source>
        <dbReference type="EMBL" id="GBF00776.1"/>
    </source>
</evidence>
<dbReference type="Pfam" id="PF06908">
    <property type="entry name" value="YpsA"/>
    <property type="match status" value="1"/>
</dbReference>
<dbReference type="Proteomes" id="UP000277896">
    <property type="component" value="Chromosome"/>
</dbReference>
<dbReference type="HAMAP" id="MF_01575">
    <property type="entry name" value="UPF0398"/>
    <property type="match status" value="1"/>
</dbReference>
<dbReference type="Gene3D" id="3.40.50.450">
    <property type="match status" value="1"/>
</dbReference>
<dbReference type="EMBL" id="CP032744">
    <property type="protein sequence ID" value="AYJ38625.1"/>
    <property type="molecule type" value="Genomic_DNA"/>
</dbReference>
<sequence>MSRLWLSGYRSYELNVFGDQDDKLKVIKFALTNYLTTQIEDGMDWLITGGQLGIEQWAAEVGLVLKKTYPELKVAIMLPYGEFGGRWNENNQAKLQTLLAQVDFHAPVSKQPYENPQQLKNYQEFMVTHTDAATLVYDPDNPGKPTYDYDLIKNFSDTHPYPLTLIDFDWLQESANEYAEKQNNGFNFE</sequence>
<dbReference type="RefSeq" id="WP_021731488.1">
    <property type="nucleotide sequence ID" value="NZ_AVAI01000119.1"/>
</dbReference>